<sequence>MPNSSDLNGLIVYLGDIIELSNEFSGGFLDTSKAPFSYVDPIDGSFYFHDIKPGNYSLVIYEVVSGGMVYYDESGNVLKIEVKENNIIDLGEVYFSFD</sequence>
<accession>A0A0P6XBZ1</accession>
<dbReference type="EMBL" id="LGHJ01000024">
    <property type="protein sequence ID" value="KPL72311.1"/>
    <property type="molecule type" value="Genomic_DNA"/>
</dbReference>
<dbReference type="AlphaFoldDB" id="A0A0P6XBZ1"/>
<name>A0A0P6XBZ1_9CHLR</name>
<dbReference type="Proteomes" id="UP000050514">
    <property type="component" value="Unassembled WGS sequence"/>
</dbReference>
<evidence type="ECO:0000313" key="2">
    <source>
        <dbReference type="Proteomes" id="UP000050514"/>
    </source>
</evidence>
<gene>
    <name evidence="1" type="ORF">AC812_15860</name>
</gene>
<evidence type="ECO:0008006" key="3">
    <source>
        <dbReference type="Google" id="ProtNLM"/>
    </source>
</evidence>
<protein>
    <recommendedName>
        <fullName evidence="3">Carboxypeptidase regulatory-like domain-containing protein</fullName>
    </recommendedName>
</protein>
<reference evidence="1 2" key="1">
    <citation type="submission" date="2015-07" db="EMBL/GenBank/DDBJ databases">
        <title>Draft genome of Bellilinea caldifistulae DSM 17877.</title>
        <authorList>
            <person name="Hemp J."/>
            <person name="Ward L.M."/>
            <person name="Pace L.A."/>
            <person name="Fischer W.W."/>
        </authorList>
    </citation>
    <scope>NUCLEOTIDE SEQUENCE [LARGE SCALE GENOMIC DNA]</scope>
    <source>
        <strain evidence="1 2">GOMI-1</strain>
    </source>
</reference>
<organism evidence="1 2">
    <name type="scientific">Bellilinea caldifistulae</name>
    <dbReference type="NCBI Taxonomy" id="360411"/>
    <lineage>
        <taxon>Bacteria</taxon>
        <taxon>Bacillati</taxon>
        <taxon>Chloroflexota</taxon>
        <taxon>Anaerolineae</taxon>
        <taxon>Anaerolineales</taxon>
        <taxon>Anaerolineaceae</taxon>
        <taxon>Bellilinea</taxon>
    </lineage>
</organism>
<keyword evidence="2" id="KW-1185">Reference proteome</keyword>
<evidence type="ECO:0000313" key="1">
    <source>
        <dbReference type="EMBL" id="KPL72311.1"/>
    </source>
</evidence>
<proteinExistence type="predicted"/>
<comment type="caution">
    <text evidence="1">The sequence shown here is derived from an EMBL/GenBank/DDBJ whole genome shotgun (WGS) entry which is preliminary data.</text>
</comment>